<name>A0ABQ6F336_9VIBR</name>
<dbReference type="Proteomes" id="UP001157138">
    <property type="component" value="Unassembled WGS sequence"/>
</dbReference>
<accession>A0ABQ6F336</accession>
<reference evidence="2" key="1">
    <citation type="journal article" date="2019" name="Int. J. Syst. Evol. Microbiol.">
        <title>The Global Catalogue of Microorganisms (GCM) 10K type strain sequencing project: providing services to taxonomists for standard genome sequencing and annotation.</title>
        <authorList>
            <consortium name="The Broad Institute Genomics Platform"/>
            <consortium name="The Broad Institute Genome Sequencing Center for Infectious Disease"/>
            <person name="Wu L."/>
            <person name="Ma J."/>
        </authorList>
    </citation>
    <scope>NUCLEOTIDE SEQUENCE [LARGE SCALE GENOMIC DNA]</scope>
    <source>
        <strain evidence="2">NBRC 108723</strain>
    </source>
</reference>
<organism evidence="1 2">
    <name type="scientific">Vibrio zhanjiangensis</name>
    <dbReference type="NCBI Taxonomy" id="1046128"/>
    <lineage>
        <taxon>Bacteria</taxon>
        <taxon>Pseudomonadati</taxon>
        <taxon>Pseudomonadota</taxon>
        <taxon>Gammaproteobacteria</taxon>
        <taxon>Vibrionales</taxon>
        <taxon>Vibrionaceae</taxon>
        <taxon>Vibrio</taxon>
    </lineage>
</organism>
<gene>
    <name evidence="1" type="ORF">GCM10007938_33960</name>
</gene>
<evidence type="ECO:0000313" key="2">
    <source>
        <dbReference type="Proteomes" id="UP001157138"/>
    </source>
</evidence>
<comment type="caution">
    <text evidence="1">The sequence shown here is derived from an EMBL/GenBank/DDBJ whole genome shotgun (WGS) entry which is preliminary data.</text>
</comment>
<evidence type="ECO:0000313" key="1">
    <source>
        <dbReference type="EMBL" id="GLT19614.1"/>
    </source>
</evidence>
<dbReference type="EMBL" id="BSPW01000079">
    <property type="protein sequence ID" value="GLT19614.1"/>
    <property type="molecule type" value="Genomic_DNA"/>
</dbReference>
<proteinExistence type="predicted"/>
<dbReference type="SUPFAM" id="SSF53850">
    <property type="entry name" value="Periplasmic binding protein-like II"/>
    <property type="match status" value="1"/>
</dbReference>
<keyword evidence="2" id="KW-1185">Reference proteome</keyword>
<dbReference type="Gene3D" id="3.40.190.10">
    <property type="entry name" value="Periplasmic binding protein-like II"/>
    <property type="match status" value="2"/>
</dbReference>
<sequence>MIGVENIDYYPISSIKSGQYTGYARDLLDQFAKDYHHTLTYRALPIVRLYDEFIEQEVDLKFPDNPNWGSTVKKDTQISYSQSALSYTEGVVVLTDKLGQSKPKTIGIVRGFTPHAIMEDVDQGKLKIKEFNSLRNLVKVFVNRNDIDGMYFNVAIMKYTIKSLEIDEDMIAYDPAIPHIDGDYFLSSITHTDIIKQFDDFLQKNASLVQKLKEKYGLN</sequence>
<protein>
    <recommendedName>
        <fullName evidence="3">Solute-binding protein family 3/N-terminal domain-containing protein</fullName>
    </recommendedName>
</protein>
<evidence type="ECO:0008006" key="3">
    <source>
        <dbReference type="Google" id="ProtNLM"/>
    </source>
</evidence>